<dbReference type="RefSeq" id="WP_212594337.1">
    <property type="nucleotide sequence ID" value="NZ_CP073587.1"/>
</dbReference>
<protein>
    <submittedName>
        <fullName evidence="1">DUF2390 domain-containing protein</fullName>
    </submittedName>
</protein>
<name>A0ABX7YRP0_9GAMM</name>
<sequence>MSTPDILTPSWWRACEQYYPAIEATAIQLQDQHGIIINLLLLALALDKQQLQLPSDCWQPLQQQVLAWQSRMLSPYRQLRKLAKDFIEQDEYQQMLRVELLLERKSQQLISLTLRHIPLQPTNNTPTNRRDYLAQFQLELSAYPALTHITDSCDTLAVMP</sequence>
<accession>A0ABX7YRP0</accession>
<keyword evidence="2" id="KW-1185">Reference proteome</keyword>
<evidence type="ECO:0000313" key="2">
    <source>
        <dbReference type="Proteomes" id="UP000679575"/>
    </source>
</evidence>
<gene>
    <name evidence="1" type="ORF">KDN34_14035</name>
</gene>
<reference evidence="1 2" key="1">
    <citation type="submission" date="2021-04" db="EMBL/GenBank/DDBJ databases">
        <title>Novel species identification of genus Shewanella.</title>
        <authorList>
            <person name="Liu G."/>
        </authorList>
    </citation>
    <scope>NUCLEOTIDE SEQUENCE [LARGE SCALE GENOMIC DNA]</scope>
    <source>
        <strain evidence="1 2">FJAT-54481</strain>
    </source>
</reference>
<evidence type="ECO:0000313" key="1">
    <source>
        <dbReference type="EMBL" id="QUN05302.1"/>
    </source>
</evidence>
<dbReference type="Pfam" id="PF09523">
    <property type="entry name" value="DUF2390"/>
    <property type="match status" value="1"/>
</dbReference>
<dbReference type="Proteomes" id="UP000679575">
    <property type="component" value="Chromosome"/>
</dbReference>
<organism evidence="1 2">
    <name type="scientific">Shewanella yunxiaonensis</name>
    <dbReference type="NCBI Taxonomy" id="2829809"/>
    <lineage>
        <taxon>Bacteria</taxon>
        <taxon>Pseudomonadati</taxon>
        <taxon>Pseudomonadota</taxon>
        <taxon>Gammaproteobacteria</taxon>
        <taxon>Alteromonadales</taxon>
        <taxon>Shewanellaceae</taxon>
        <taxon>Shewanella</taxon>
    </lineage>
</organism>
<dbReference type="EMBL" id="CP073587">
    <property type="protein sequence ID" value="QUN05302.1"/>
    <property type="molecule type" value="Genomic_DNA"/>
</dbReference>
<dbReference type="InterPro" id="IPR012659">
    <property type="entry name" value="CHP02444"/>
</dbReference>
<proteinExistence type="predicted"/>